<name>A0ABV6L424_9SPHI</name>
<organism evidence="1 2">
    <name type="scientific">Mucilaginibacter angelicae</name>
    <dbReference type="NCBI Taxonomy" id="869718"/>
    <lineage>
        <taxon>Bacteria</taxon>
        <taxon>Pseudomonadati</taxon>
        <taxon>Bacteroidota</taxon>
        <taxon>Sphingobacteriia</taxon>
        <taxon>Sphingobacteriales</taxon>
        <taxon>Sphingobacteriaceae</taxon>
        <taxon>Mucilaginibacter</taxon>
    </lineage>
</organism>
<comment type="caution">
    <text evidence="1">The sequence shown here is derived from an EMBL/GenBank/DDBJ whole genome shotgun (WGS) entry which is preliminary data.</text>
</comment>
<sequence length="184" mass="20878">MKSGVIILMSVIALILNTSLYGQQIGRRHMLNTDSIAVYKNVSEVSVQNCLGNLLQAIVKSNSKYYKQGVSFYGLHISNRKKYWYLEIFIDQWHGTKDTSYTAMLKMKNAVFLCSGDLRNNSLFSKVGLHCQKIKFVASKKQIEPMLMDPSLQGTLNICSGLPIYVEVYTPDPIQGYQMNVKKH</sequence>
<evidence type="ECO:0000313" key="2">
    <source>
        <dbReference type="Proteomes" id="UP001589828"/>
    </source>
</evidence>
<evidence type="ECO:0000313" key="1">
    <source>
        <dbReference type="EMBL" id="MFC0514225.1"/>
    </source>
</evidence>
<protein>
    <submittedName>
        <fullName evidence="1">Uncharacterized protein</fullName>
    </submittedName>
</protein>
<accession>A0ABV6L424</accession>
<keyword evidence="2" id="KW-1185">Reference proteome</keyword>
<dbReference type="Proteomes" id="UP001589828">
    <property type="component" value="Unassembled WGS sequence"/>
</dbReference>
<proteinExistence type="predicted"/>
<dbReference type="RefSeq" id="WP_377022078.1">
    <property type="nucleotide sequence ID" value="NZ_JBHLTS010000020.1"/>
</dbReference>
<gene>
    <name evidence="1" type="ORF">ACFFGT_08445</name>
</gene>
<reference evidence="1 2" key="1">
    <citation type="submission" date="2024-09" db="EMBL/GenBank/DDBJ databases">
        <authorList>
            <person name="Sun Q."/>
            <person name="Mori K."/>
        </authorList>
    </citation>
    <scope>NUCLEOTIDE SEQUENCE [LARGE SCALE GENOMIC DNA]</scope>
    <source>
        <strain evidence="1 2">NCAIM B.02415</strain>
    </source>
</reference>
<dbReference type="EMBL" id="JBHLTS010000020">
    <property type="protein sequence ID" value="MFC0514225.1"/>
    <property type="molecule type" value="Genomic_DNA"/>
</dbReference>